<evidence type="ECO:0000313" key="2">
    <source>
        <dbReference type="EMBL" id="WXG71869.1"/>
    </source>
</evidence>
<protein>
    <submittedName>
        <fullName evidence="2">Uncharacterized protein</fullName>
    </submittedName>
</protein>
<feature type="region of interest" description="Disordered" evidence="1">
    <location>
        <begin position="36"/>
        <end position="59"/>
    </location>
</feature>
<dbReference type="RefSeq" id="WP_338893645.1">
    <property type="nucleotide sequence ID" value="NZ_CP147846.1"/>
</dbReference>
<sequence length="59" mass="6901">MDFFGPVLVALLVEIDAGREVGWNLERGVATWRSRYRSPRGRRRRGHRDDRCRTEETAA</sequence>
<feature type="compositionally biased region" description="Basic and acidic residues" evidence="1">
    <location>
        <begin position="47"/>
        <end position="59"/>
    </location>
</feature>
<name>A0ABZ2PS31_9NOCA</name>
<accession>A0ABZ2PS31</accession>
<reference evidence="2 3" key="1">
    <citation type="submission" date="2024-03" db="EMBL/GenBank/DDBJ databases">
        <title>Natural products discovery in diverse microorganisms through a two-stage MS feature dereplication strategy.</title>
        <authorList>
            <person name="Zhang R."/>
        </authorList>
    </citation>
    <scope>NUCLEOTIDE SEQUENCE [LARGE SCALE GENOMIC DNA]</scope>
    <source>
        <strain evidence="2 3">18930</strain>
    </source>
</reference>
<proteinExistence type="predicted"/>
<feature type="compositionally biased region" description="Basic residues" evidence="1">
    <location>
        <begin position="36"/>
        <end position="46"/>
    </location>
</feature>
<dbReference type="EMBL" id="CP147846">
    <property type="protein sequence ID" value="WXG71869.1"/>
    <property type="molecule type" value="Genomic_DNA"/>
</dbReference>
<evidence type="ECO:0000256" key="1">
    <source>
        <dbReference type="SAM" id="MobiDB-lite"/>
    </source>
</evidence>
<organism evidence="2 3">
    <name type="scientific">Rhodococcus sovatensis</name>
    <dbReference type="NCBI Taxonomy" id="1805840"/>
    <lineage>
        <taxon>Bacteria</taxon>
        <taxon>Bacillati</taxon>
        <taxon>Actinomycetota</taxon>
        <taxon>Actinomycetes</taxon>
        <taxon>Mycobacteriales</taxon>
        <taxon>Nocardiaceae</taxon>
        <taxon>Rhodococcus</taxon>
    </lineage>
</organism>
<keyword evidence="3" id="KW-1185">Reference proteome</keyword>
<evidence type="ECO:0000313" key="3">
    <source>
        <dbReference type="Proteomes" id="UP001432000"/>
    </source>
</evidence>
<gene>
    <name evidence="2" type="ORF">WDS16_02560</name>
</gene>
<dbReference type="Proteomes" id="UP001432000">
    <property type="component" value="Chromosome"/>
</dbReference>